<evidence type="ECO:0000256" key="1">
    <source>
        <dbReference type="ARBA" id="ARBA00035644"/>
    </source>
</evidence>
<dbReference type="Proteomes" id="UP001269375">
    <property type="component" value="Unassembled WGS sequence"/>
</dbReference>
<reference evidence="3 4" key="1">
    <citation type="submission" date="2023-04" db="EMBL/GenBank/DDBJ databases">
        <title>A long-awaited taxogenomic arrangement of the family Halomonadaceae.</title>
        <authorList>
            <person name="De La Haba R."/>
            <person name="Chuvochina M."/>
            <person name="Wittouck S."/>
            <person name="Arahal D.R."/>
            <person name="Sanchez-Porro C."/>
            <person name="Hugenholtz P."/>
            <person name="Ventosa A."/>
        </authorList>
    </citation>
    <scope>NUCLEOTIDE SEQUENCE [LARGE SCALE GENOMIC DNA]</scope>
    <source>
        <strain evidence="3 4">DSM 22428</strain>
    </source>
</reference>
<evidence type="ECO:0000313" key="4">
    <source>
        <dbReference type="Proteomes" id="UP001269375"/>
    </source>
</evidence>
<dbReference type="InterPro" id="IPR007037">
    <property type="entry name" value="SIP_rossman_dom"/>
</dbReference>
<evidence type="ECO:0000313" key="3">
    <source>
        <dbReference type="EMBL" id="MDR5894575.1"/>
    </source>
</evidence>
<dbReference type="Pfam" id="PF08021">
    <property type="entry name" value="FAD_binding_9"/>
    <property type="match status" value="1"/>
</dbReference>
<dbReference type="Gene3D" id="2.40.30.10">
    <property type="entry name" value="Translation factors"/>
    <property type="match status" value="1"/>
</dbReference>
<comment type="similarity">
    <text evidence="1">Belongs to the SIP oxidoreductase family.</text>
</comment>
<dbReference type="CDD" id="cd06193">
    <property type="entry name" value="siderophore_interacting"/>
    <property type="match status" value="1"/>
</dbReference>
<dbReference type="InterPro" id="IPR017927">
    <property type="entry name" value="FAD-bd_FR_type"/>
</dbReference>
<sequence>MTERKKPAPRTLELLDRVRLTPNMLRLTLGGEGMAEFPETDQSGGYVKLMIEQGDERPPAVRTYTVRAQRPEAIDVDVVLHEDHGPASHWAVTAELGARLSVGGPGPKKTVDTEADWCLLAADMTALPALAVNLETMPETMTGAAFIEVTSRDDIQTLEAPAGIELHWVVNPTPGVEAEASPLVEAVTAWAWPETGRGFVWGACEFSSMRALRHYVKQVRGLDRRQLYISSYWKNGLAEDGHKVVKQDDAEQDARSV</sequence>
<dbReference type="RefSeq" id="WP_251593338.1">
    <property type="nucleotide sequence ID" value="NZ_JAMLJI010000002.1"/>
</dbReference>
<dbReference type="Pfam" id="PF04954">
    <property type="entry name" value="SIP"/>
    <property type="match status" value="1"/>
</dbReference>
<evidence type="ECO:0000259" key="2">
    <source>
        <dbReference type="PROSITE" id="PS51384"/>
    </source>
</evidence>
<dbReference type="InterPro" id="IPR039261">
    <property type="entry name" value="FNR_nucleotide-bd"/>
</dbReference>
<name>A0ABU1GRC5_9GAMM</name>
<dbReference type="InterPro" id="IPR039374">
    <property type="entry name" value="SIP_fam"/>
</dbReference>
<dbReference type="Gene3D" id="3.40.50.80">
    <property type="entry name" value="Nucleotide-binding domain of ferredoxin-NADP reductase (FNR) module"/>
    <property type="match status" value="1"/>
</dbReference>
<accession>A0ABU1GRC5</accession>
<dbReference type="EMBL" id="JARWAO010000001">
    <property type="protein sequence ID" value="MDR5894575.1"/>
    <property type="molecule type" value="Genomic_DNA"/>
</dbReference>
<dbReference type="PANTHER" id="PTHR30157">
    <property type="entry name" value="FERRIC REDUCTASE, NADPH-DEPENDENT"/>
    <property type="match status" value="1"/>
</dbReference>
<dbReference type="PANTHER" id="PTHR30157:SF0">
    <property type="entry name" value="NADPH-DEPENDENT FERRIC-CHELATE REDUCTASE"/>
    <property type="match status" value="1"/>
</dbReference>
<dbReference type="InterPro" id="IPR013113">
    <property type="entry name" value="SIP_FAD-bd"/>
</dbReference>
<feature type="domain" description="FAD-binding FR-type" evidence="2">
    <location>
        <begin position="7"/>
        <end position="112"/>
    </location>
</feature>
<proteinExistence type="inferred from homology"/>
<dbReference type="InterPro" id="IPR017938">
    <property type="entry name" value="Riboflavin_synthase-like_b-brl"/>
</dbReference>
<dbReference type="SUPFAM" id="SSF63380">
    <property type="entry name" value="Riboflavin synthase domain-like"/>
    <property type="match status" value="1"/>
</dbReference>
<dbReference type="PROSITE" id="PS51384">
    <property type="entry name" value="FAD_FR"/>
    <property type="match status" value="1"/>
</dbReference>
<comment type="caution">
    <text evidence="3">The sequence shown here is derived from an EMBL/GenBank/DDBJ whole genome shotgun (WGS) entry which is preliminary data.</text>
</comment>
<organism evidence="3 4">
    <name type="scientific">Larsenimonas suaedae</name>
    <dbReference type="NCBI Taxonomy" id="1851019"/>
    <lineage>
        <taxon>Bacteria</taxon>
        <taxon>Pseudomonadati</taxon>
        <taxon>Pseudomonadota</taxon>
        <taxon>Gammaproteobacteria</taxon>
        <taxon>Oceanospirillales</taxon>
        <taxon>Halomonadaceae</taxon>
        <taxon>Larsenimonas</taxon>
    </lineage>
</organism>
<protein>
    <submittedName>
        <fullName evidence="3">Siderophore-interacting protein</fullName>
    </submittedName>
</protein>
<keyword evidence="4" id="KW-1185">Reference proteome</keyword>
<gene>
    <name evidence="3" type="ORF">QC825_00645</name>
</gene>